<dbReference type="AlphaFoldDB" id="A0A0S2FDP4"/>
<name>A0A0S2FDP4_LYSAN</name>
<dbReference type="GO" id="GO:0004527">
    <property type="term" value="F:exonuclease activity"/>
    <property type="evidence" value="ECO:0007669"/>
    <property type="project" value="UniProtKB-KW"/>
</dbReference>
<accession>A0A0S2FDP4</accession>
<dbReference type="STRING" id="84531.LA76x_3519"/>
<evidence type="ECO:0000313" key="3">
    <source>
        <dbReference type="Proteomes" id="UP000060787"/>
    </source>
</evidence>
<dbReference type="RefSeq" id="WP_222837825.1">
    <property type="nucleotide sequence ID" value="NZ_CP011129.1"/>
</dbReference>
<protein>
    <submittedName>
        <fullName evidence="2">Putative exonuclease SbcC</fullName>
    </submittedName>
</protein>
<gene>
    <name evidence="2" type="ORF">LA76x_3519</name>
</gene>
<proteinExistence type="predicted"/>
<keyword evidence="2" id="KW-0269">Exonuclease</keyword>
<dbReference type="Pfam" id="PF21805">
    <property type="entry name" value="Imm5_like"/>
    <property type="match status" value="1"/>
</dbReference>
<evidence type="ECO:0000313" key="2">
    <source>
        <dbReference type="EMBL" id="ALN81642.1"/>
    </source>
</evidence>
<reference evidence="2 3" key="1">
    <citation type="journal article" date="2015" name="BMC Genomics">
        <title>Comparative genomics and metabolic profiling of the genus Lysobacter.</title>
        <authorList>
            <person name="de Bruijn I."/>
            <person name="Cheng X."/>
            <person name="de Jager V."/>
            <person name="Exposito R.G."/>
            <person name="Watrous J."/>
            <person name="Patel N."/>
            <person name="Postma J."/>
            <person name="Dorrestein P.C."/>
            <person name="Kobayashi D."/>
            <person name="Raaijmakers J.M."/>
        </authorList>
    </citation>
    <scope>NUCLEOTIDE SEQUENCE [LARGE SCALE GENOMIC DNA]</scope>
    <source>
        <strain evidence="2 3">76</strain>
    </source>
</reference>
<organism evidence="2 3">
    <name type="scientific">Lysobacter antibioticus</name>
    <dbReference type="NCBI Taxonomy" id="84531"/>
    <lineage>
        <taxon>Bacteria</taxon>
        <taxon>Pseudomonadati</taxon>
        <taxon>Pseudomonadota</taxon>
        <taxon>Gammaproteobacteria</taxon>
        <taxon>Lysobacterales</taxon>
        <taxon>Lysobacteraceae</taxon>
        <taxon>Lysobacter</taxon>
    </lineage>
</organism>
<keyword evidence="3" id="KW-1185">Reference proteome</keyword>
<dbReference type="PATRIC" id="fig|84531.8.peg.3536"/>
<sequence>MKEKSKIEIQLGEDERREIARFAATCARRVLPIFEAAYPNDQRPRDAIAEAEAFAAGDKRTATLRARAWAAYAAARETKDAAAANAAHAASHAAAAAYLHPLATPHQVKHVLGAAAHQALVLELEAGNDIAVGKEQLHWATNLASPAVRDVLRRLPLPPHGRGRFSELLNELDAQLRD</sequence>
<dbReference type="KEGG" id="lab:LA76x_3519"/>
<keyword evidence="2" id="KW-0378">Hydrolase</keyword>
<dbReference type="InterPro" id="IPR048667">
    <property type="entry name" value="Imm5-like"/>
</dbReference>
<feature type="domain" description="Imm-5-like" evidence="1">
    <location>
        <begin position="11"/>
        <end position="135"/>
    </location>
</feature>
<keyword evidence="2" id="KW-0540">Nuclease</keyword>
<evidence type="ECO:0000259" key="1">
    <source>
        <dbReference type="Pfam" id="PF21805"/>
    </source>
</evidence>
<dbReference type="EMBL" id="CP011129">
    <property type="protein sequence ID" value="ALN81642.1"/>
    <property type="molecule type" value="Genomic_DNA"/>
</dbReference>
<dbReference type="Proteomes" id="UP000060787">
    <property type="component" value="Chromosome"/>
</dbReference>